<dbReference type="EMBL" id="CM007902">
    <property type="protein sequence ID" value="OTG01548.1"/>
    <property type="molecule type" value="Genomic_DNA"/>
</dbReference>
<proteinExistence type="predicted"/>
<evidence type="ECO:0000256" key="1">
    <source>
        <dbReference type="ARBA" id="ARBA00004123"/>
    </source>
</evidence>
<dbReference type="PANTHER" id="PTHR31674:SF96">
    <property type="entry name" value="B3 DOMAIN-CONTAINING PROTEIN REM-LIKE 3-RELATED"/>
    <property type="match status" value="1"/>
</dbReference>
<keyword evidence="4" id="KW-0804">Transcription</keyword>
<sequence>MILRYGQSQTSWMAEIRIRANSYIIGGWHDFYIENGLKEGDQFKLELIQSGTKPVAIYYNLGTNESESPGKAITPNFVRTLRGSSNAQVRLYIPKEFALQNGLTNGELILKDVKNEGAWTVNISNHLGRFYYIHTGLKEFCIANGLKKGDHVKFELIRSGKKPTAIVSSITFLLFGLN</sequence>
<dbReference type="SMART" id="SM01019">
    <property type="entry name" value="B3"/>
    <property type="match status" value="1"/>
</dbReference>
<evidence type="ECO:0000313" key="7">
    <source>
        <dbReference type="EMBL" id="KAF5773427.1"/>
    </source>
</evidence>
<evidence type="ECO:0000256" key="4">
    <source>
        <dbReference type="ARBA" id="ARBA00023163"/>
    </source>
</evidence>
<reference evidence="7" key="3">
    <citation type="submission" date="2020-06" db="EMBL/GenBank/DDBJ databases">
        <title>Helianthus annuus Genome sequencing and assembly Release 2.</title>
        <authorList>
            <person name="Gouzy J."/>
            <person name="Langlade N."/>
            <person name="Munos S."/>
        </authorList>
    </citation>
    <scope>NUCLEOTIDE SEQUENCE</scope>
    <source>
        <tissue evidence="7">Leaves</tissue>
    </source>
</reference>
<dbReference type="Gene3D" id="2.40.330.10">
    <property type="entry name" value="DNA-binding pseudobarrel domain"/>
    <property type="match status" value="2"/>
</dbReference>
<comment type="subcellular location">
    <subcellularLocation>
        <location evidence="1">Nucleus</location>
    </subcellularLocation>
</comment>
<dbReference type="Proteomes" id="UP000215914">
    <property type="component" value="Chromosome 13"/>
</dbReference>
<organism evidence="8 9">
    <name type="scientific">Helianthus annuus</name>
    <name type="common">Common sunflower</name>
    <dbReference type="NCBI Taxonomy" id="4232"/>
    <lineage>
        <taxon>Eukaryota</taxon>
        <taxon>Viridiplantae</taxon>
        <taxon>Streptophyta</taxon>
        <taxon>Embryophyta</taxon>
        <taxon>Tracheophyta</taxon>
        <taxon>Spermatophyta</taxon>
        <taxon>Magnoliopsida</taxon>
        <taxon>eudicotyledons</taxon>
        <taxon>Gunneridae</taxon>
        <taxon>Pentapetalae</taxon>
        <taxon>asterids</taxon>
        <taxon>campanulids</taxon>
        <taxon>Asterales</taxon>
        <taxon>Asteraceae</taxon>
        <taxon>Asteroideae</taxon>
        <taxon>Heliantheae alliance</taxon>
        <taxon>Heliantheae</taxon>
        <taxon>Helianthus</taxon>
    </lineage>
</organism>
<dbReference type="Gramene" id="mRNA:HanXRQr2_Chr13g0588481">
    <property type="protein sequence ID" value="mRNA:HanXRQr2_Chr13g0588481"/>
    <property type="gene ID" value="HanXRQr2_Chr13g0588481"/>
</dbReference>
<dbReference type="CDD" id="cd10017">
    <property type="entry name" value="B3_DNA"/>
    <property type="match status" value="2"/>
</dbReference>
<dbReference type="SUPFAM" id="SSF101936">
    <property type="entry name" value="DNA-binding pseudobarrel domain"/>
    <property type="match status" value="2"/>
</dbReference>
<feature type="domain" description="TF-B3" evidence="6">
    <location>
        <begin position="1"/>
        <end position="61"/>
    </location>
</feature>
<feature type="domain" description="TF-B3" evidence="6">
    <location>
        <begin position="76"/>
        <end position="170"/>
    </location>
</feature>
<dbReference type="PROSITE" id="PS50863">
    <property type="entry name" value="B3"/>
    <property type="match status" value="2"/>
</dbReference>
<evidence type="ECO:0000256" key="2">
    <source>
        <dbReference type="ARBA" id="ARBA00023015"/>
    </source>
</evidence>
<accession>A0A251SRT6</accession>
<dbReference type="GO" id="GO:0003677">
    <property type="term" value="F:DNA binding"/>
    <property type="evidence" value="ECO:0007669"/>
    <property type="project" value="UniProtKB-KW"/>
</dbReference>
<keyword evidence="5" id="KW-0539">Nucleus</keyword>
<evidence type="ECO:0000256" key="5">
    <source>
        <dbReference type="ARBA" id="ARBA00023242"/>
    </source>
</evidence>
<evidence type="ECO:0000313" key="9">
    <source>
        <dbReference type="Proteomes" id="UP000215914"/>
    </source>
</evidence>
<reference evidence="8" key="2">
    <citation type="submission" date="2017-02" db="EMBL/GenBank/DDBJ databases">
        <title>Sunflower complete genome.</title>
        <authorList>
            <person name="Langlade N."/>
            <person name="Munos S."/>
        </authorList>
    </citation>
    <scope>NUCLEOTIDE SEQUENCE [LARGE SCALE GENOMIC DNA]</scope>
    <source>
        <tissue evidence="8">Leaves</tissue>
    </source>
</reference>
<dbReference type="InterPro" id="IPR039218">
    <property type="entry name" value="REM_fam"/>
</dbReference>
<protein>
    <submittedName>
        <fullName evidence="8">Putative DNA-binding pseudobarrel domain-containing protein</fullName>
    </submittedName>
    <submittedName>
        <fullName evidence="7">Transcription factor B3-Domain family</fullName>
    </submittedName>
</protein>
<dbReference type="Pfam" id="PF02362">
    <property type="entry name" value="B3"/>
    <property type="match status" value="1"/>
</dbReference>
<dbReference type="AlphaFoldDB" id="A0A251SRT6"/>
<dbReference type="InterPro" id="IPR015300">
    <property type="entry name" value="DNA-bd_pseudobarrel_sf"/>
</dbReference>
<dbReference type="GO" id="GO:0005634">
    <property type="term" value="C:nucleus"/>
    <property type="evidence" value="ECO:0007669"/>
    <property type="project" value="UniProtKB-SubCell"/>
</dbReference>
<name>A0A251SRT6_HELAN</name>
<dbReference type="OMA" id="WMAEIRI"/>
<reference evidence="7 9" key="1">
    <citation type="journal article" date="2017" name="Nature">
        <title>The sunflower genome provides insights into oil metabolism, flowering and Asterid evolution.</title>
        <authorList>
            <person name="Badouin H."/>
            <person name="Gouzy J."/>
            <person name="Grassa C.J."/>
            <person name="Murat F."/>
            <person name="Staton S.E."/>
            <person name="Cottret L."/>
            <person name="Lelandais-Briere C."/>
            <person name="Owens G.L."/>
            <person name="Carrere S."/>
            <person name="Mayjonade B."/>
            <person name="Legrand L."/>
            <person name="Gill N."/>
            <person name="Kane N.C."/>
            <person name="Bowers J.E."/>
            <person name="Hubner S."/>
            <person name="Bellec A."/>
            <person name="Berard A."/>
            <person name="Berges H."/>
            <person name="Blanchet N."/>
            <person name="Boniface M.C."/>
            <person name="Brunel D."/>
            <person name="Catrice O."/>
            <person name="Chaidir N."/>
            <person name="Claudel C."/>
            <person name="Donnadieu C."/>
            <person name="Faraut T."/>
            <person name="Fievet G."/>
            <person name="Helmstetter N."/>
            <person name="King M."/>
            <person name="Knapp S.J."/>
            <person name="Lai Z."/>
            <person name="Le Paslier M.C."/>
            <person name="Lippi Y."/>
            <person name="Lorenzon L."/>
            <person name="Mandel J.R."/>
            <person name="Marage G."/>
            <person name="Marchand G."/>
            <person name="Marquand E."/>
            <person name="Bret-Mestries E."/>
            <person name="Morien E."/>
            <person name="Nambeesan S."/>
            <person name="Nguyen T."/>
            <person name="Pegot-Espagnet P."/>
            <person name="Pouilly N."/>
            <person name="Raftis F."/>
            <person name="Sallet E."/>
            <person name="Schiex T."/>
            <person name="Thomas J."/>
            <person name="Vandecasteele C."/>
            <person name="Vares D."/>
            <person name="Vear F."/>
            <person name="Vautrin S."/>
            <person name="Crespi M."/>
            <person name="Mangin B."/>
            <person name="Burke J.M."/>
            <person name="Salse J."/>
            <person name="Munos S."/>
            <person name="Vincourt P."/>
            <person name="Rieseberg L.H."/>
            <person name="Langlade N.B."/>
        </authorList>
    </citation>
    <scope>NUCLEOTIDE SEQUENCE [LARGE SCALE GENOMIC DNA]</scope>
    <source>
        <strain evidence="9">cv. SF193</strain>
        <tissue evidence="7">Leaves</tissue>
    </source>
</reference>
<dbReference type="InterPro" id="IPR003340">
    <property type="entry name" value="B3_DNA-bd"/>
</dbReference>
<dbReference type="EMBL" id="MNCJ02000328">
    <property type="protein sequence ID" value="KAF5773427.1"/>
    <property type="molecule type" value="Genomic_DNA"/>
</dbReference>
<dbReference type="InParanoid" id="A0A251SRT6"/>
<gene>
    <name evidence="8" type="ORF">HannXRQ_Chr13g0403261</name>
    <name evidence="7" type="ORF">HanXRQr2_Chr13g0588481</name>
</gene>
<keyword evidence="9" id="KW-1185">Reference proteome</keyword>
<evidence type="ECO:0000313" key="8">
    <source>
        <dbReference type="EMBL" id="OTG01548.1"/>
    </source>
</evidence>
<keyword evidence="3 8" id="KW-0238">DNA-binding</keyword>
<evidence type="ECO:0000259" key="6">
    <source>
        <dbReference type="PROSITE" id="PS50863"/>
    </source>
</evidence>
<evidence type="ECO:0000256" key="3">
    <source>
        <dbReference type="ARBA" id="ARBA00023125"/>
    </source>
</evidence>
<dbReference type="PANTHER" id="PTHR31674">
    <property type="entry name" value="B3 DOMAIN-CONTAINING PROTEIN REM-LIKE 3-RELATED"/>
    <property type="match status" value="1"/>
</dbReference>
<keyword evidence="2" id="KW-0805">Transcription regulation</keyword>